<accession>A0A2J6R7E1</accession>
<organism evidence="1 2">
    <name type="scientific">Hyaloscypha variabilis (strain UAMH 11265 / GT02V1 / F)</name>
    <name type="common">Meliniomyces variabilis</name>
    <dbReference type="NCBI Taxonomy" id="1149755"/>
    <lineage>
        <taxon>Eukaryota</taxon>
        <taxon>Fungi</taxon>
        <taxon>Dikarya</taxon>
        <taxon>Ascomycota</taxon>
        <taxon>Pezizomycotina</taxon>
        <taxon>Leotiomycetes</taxon>
        <taxon>Helotiales</taxon>
        <taxon>Hyaloscyphaceae</taxon>
        <taxon>Hyaloscypha</taxon>
        <taxon>Hyaloscypha variabilis</taxon>
    </lineage>
</organism>
<evidence type="ECO:0000313" key="1">
    <source>
        <dbReference type="EMBL" id="PMD34431.1"/>
    </source>
</evidence>
<evidence type="ECO:0000313" key="2">
    <source>
        <dbReference type="Proteomes" id="UP000235786"/>
    </source>
</evidence>
<reference evidence="1 2" key="1">
    <citation type="submission" date="2016-04" db="EMBL/GenBank/DDBJ databases">
        <title>A degradative enzymes factory behind the ericoid mycorrhizal symbiosis.</title>
        <authorList>
            <consortium name="DOE Joint Genome Institute"/>
            <person name="Martino E."/>
            <person name="Morin E."/>
            <person name="Grelet G."/>
            <person name="Kuo A."/>
            <person name="Kohler A."/>
            <person name="Daghino S."/>
            <person name="Barry K."/>
            <person name="Choi C."/>
            <person name="Cichocki N."/>
            <person name="Clum A."/>
            <person name="Copeland A."/>
            <person name="Hainaut M."/>
            <person name="Haridas S."/>
            <person name="Labutti K."/>
            <person name="Lindquist E."/>
            <person name="Lipzen A."/>
            <person name="Khouja H.-R."/>
            <person name="Murat C."/>
            <person name="Ohm R."/>
            <person name="Olson A."/>
            <person name="Spatafora J."/>
            <person name="Veneault-Fourrey C."/>
            <person name="Henrissat B."/>
            <person name="Grigoriev I."/>
            <person name="Martin F."/>
            <person name="Perotto S."/>
        </authorList>
    </citation>
    <scope>NUCLEOTIDE SEQUENCE [LARGE SCALE GENOMIC DNA]</scope>
    <source>
        <strain evidence="1 2">F</strain>
    </source>
</reference>
<proteinExistence type="predicted"/>
<dbReference type="OrthoDB" id="5427485at2759"/>
<sequence length="155" mass="16661">MADNKGPVTQWEAPSLIPAGLSVLDRVLSLVKAASQDDVQPQAVIALETLGAGCHVSSHLISEGIDALNGQESIRLKDSKALLGLVNSNVVAEFRTSTARVQAFLLSTALLSCGFNEKEISDIFYEMLSYRKLLKGNPVSRGQLRDLVKGFYIGS</sequence>
<protein>
    <submittedName>
        <fullName evidence="1">Uncharacterized protein</fullName>
    </submittedName>
</protein>
<dbReference type="EMBL" id="KZ613954">
    <property type="protein sequence ID" value="PMD34431.1"/>
    <property type="molecule type" value="Genomic_DNA"/>
</dbReference>
<dbReference type="AlphaFoldDB" id="A0A2J6R7E1"/>
<name>A0A2J6R7E1_HYAVF</name>
<gene>
    <name evidence="1" type="ORF">L207DRAFT_140785</name>
</gene>
<dbReference type="Proteomes" id="UP000235786">
    <property type="component" value="Unassembled WGS sequence"/>
</dbReference>
<keyword evidence="2" id="KW-1185">Reference proteome</keyword>